<accession>A0A6J6NPA2</accession>
<protein>
    <submittedName>
        <fullName evidence="2">Unannotated protein</fullName>
    </submittedName>
</protein>
<proteinExistence type="predicted"/>
<name>A0A6J6NPA2_9ZZZZ</name>
<organism evidence="2">
    <name type="scientific">freshwater metagenome</name>
    <dbReference type="NCBI Taxonomy" id="449393"/>
    <lineage>
        <taxon>unclassified sequences</taxon>
        <taxon>metagenomes</taxon>
        <taxon>ecological metagenomes</taxon>
    </lineage>
</organism>
<feature type="region of interest" description="Disordered" evidence="1">
    <location>
        <begin position="1"/>
        <end position="28"/>
    </location>
</feature>
<evidence type="ECO:0000313" key="2">
    <source>
        <dbReference type="EMBL" id="CAB4686614.1"/>
    </source>
</evidence>
<sequence>MSNRNRNQDRAPVPRQELRAHAHNERHRVHSELHLAEEAMRHGVEPLDVEEPGPAWKPMHHHDPLVGIEKSRKHELKHWKTKEWKRRKTVRRMRAIEFNTPL</sequence>
<reference evidence="2" key="1">
    <citation type="submission" date="2020-05" db="EMBL/GenBank/DDBJ databases">
        <authorList>
            <person name="Chiriac C."/>
            <person name="Salcher M."/>
            <person name="Ghai R."/>
            <person name="Kavagutti S V."/>
        </authorList>
    </citation>
    <scope>NUCLEOTIDE SEQUENCE</scope>
</reference>
<evidence type="ECO:0000256" key="1">
    <source>
        <dbReference type="SAM" id="MobiDB-lite"/>
    </source>
</evidence>
<dbReference type="EMBL" id="CAEZXA010000181">
    <property type="protein sequence ID" value="CAB4686614.1"/>
    <property type="molecule type" value="Genomic_DNA"/>
</dbReference>
<dbReference type="AlphaFoldDB" id="A0A6J6NPA2"/>
<gene>
    <name evidence="2" type="ORF">UFOPK2334_01491</name>
</gene>